<dbReference type="Pfam" id="PF18910">
    <property type="entry name" value="DUF5665"/>
    <property type="match status" value="1"/>
</dbReference>
<dbReference type="InterPro" id="IPR043723">
    <property type="entry name" value="DUF5665"/>
</dbReference>
<dbReference type="EMBL" id="MFPU01000028">
    <property type="protein sequence ID" value="OGH69681.1"/>
    <property type="molecule type" value="Genomic_DNA"/>
</dbReference>
<keyword evidence="1" id="KW-0812">Transmembrane</keyword>
<organism evidence="2 3">
    <name type="scientific">Candidatus Magasanikbacteria bacterium RIFCSPHIGHO2_01_FULL_47_8</name>
    <dbReference type="NCBI Taxonomy" id="1798673"/>
    <lineage>
        <taxon>Bacteria</taxon>
        <taxon>Candidatus Magasanikiibacteriota</taxon>
    </lineage>
</organism>
<protein>
    <submittedName>
        <fullName evidence="2">Uncharacterized protein</fullName>
    </submittedName>
</protein>
<comment type="caution">
    <text evidence="2">The sequence shown here is derived from an EMBL/GenBank/DDBJ whole genome shotgun (WGS) entry which is preliminary data.</text>
</comment>
<keyword evidence="1" id="KW-0472">Membrane</keyword>
<evidence type="ECO:0000313" key="2">
    <source>
        <dbReference type="EMBL" id="OGH69681.1"/>
    </source>
</evidence>
<proteinExistence type="predicted"/>
<dbReference type="Proteomes" id="UP000177953">
    <property type="component" value="Unassembled WGS sequence"/>
</dbReference>
<evidence type="ECO:0000256" key="1">
    <source>
        <dbReference type="SAM" id="Phobius"/>
    </source>
</evidence>
<accession>A0A1F6MDF5</accession>
<sequence length="83" mass="9077">MTPEEQKTIDRLIVSINKASSRPWRVFFMGILSGIGSGIGATIGLSILVAAAFYFFKLSGLEQAFHNTLQTMKELAGTLKSIR</sequence>
<name>A0A1F6MDF5_9BACT</name>
<dbReference type="AlphaFoldDB" id="A0A1F6MDF5"/>
<reference evidence="2 3" key="1">
    <citation type="journal article" date="2016" name="Nat. Commun.">
        <title>Thousands of microbial genomes shed light on interconnected biogeochemical processes in an aquifer system.</title>
        <authorList>
            <person name="Anantharaman K."/>
            <person name="Brown C.T."/>
            <person name="Hug L.A."/>
            <person name="Sharon I."/>
            <person name="Castelle C.J."/>
            <person name="Probst A.J."/>
            <person name="Thomas B.C."/>
            <person name="Singh A."/>
            <person name="Wilkins M.J."/>
            <person name="Karaoz U."/>
            <person name="Brodie E.L."/>
            <person name="Williams K.H."/>
            <person name="Hubbard S.S."/>
            <person name="Banfield J.F."/>
        </authorList>
    </citation>
    <scope>NUCLEOTIDE SEQUENCE [LARGE SCALE GENOMIC DNA]</scope>
</reference>
<feature type="transmembrane region" description="Helical" evidence="1">
    <location>
        <begin position="27"/>
        <end position="56"/>
    </location>
</feature>
<gene>
    <name evidence="2" type="ORF">A2754_01310</name>
</gene>
<evidence type="ECO:0000313" key="3">
    <source>
        <dbReference type="Proteomes" id="UP000177953"/>
    </source>
</evidence>
<keyword evidence="1" id="KW-1133">Transmembrane helix</keyword>